<organism evidence="14 15">
    <name type="scientific">Beauveria bassiana D1-5</name>
    <dbReference type="NCBI Taxonomy" id="1245745"/>
    <lineage>
        <taxon>Eukaryota</taxon>
        <taxon>Fungi</taxon>
        <taxon>Dikarya</taxon>
        <taxon>Ascomycota</taxon>
        <taxon>Pezizomycotina</taxon>
        <taxon>Sordariomycetes</taxon>
        <taxon>Hypocreomycetidae</taxon>
        <taxon>Hypocreales</taxon>
        <taxon>Cordycipitaceae</taxon>
        <taxon>Beauveria</taxon>
    </lineage>
</organism>
<dbReference type="NCBIfam" id="NF005989">
    <property type="entry name" value="PRK08105.1"/>
    <property type="match status" value="1"/>
</dbReference>
<dbReference type="STRING" id="1245745.A0A0A2W0A2"/>
<evidence type="ECO:0000256" key="7">
    <source>
        <dbReference type="ARBA" id="ARBA00037670"/>
    </source>
</evidence>
<dbReference type="PROSITE" id="PS01129">
    <property type="entry name" value="PSI_RLU"/>
    <property type="match status" value="1"/>
</dbReference>
<dbReference type="InterPro" id="IPR009948">
    <property type="entry name" value="Syd"/>
</dbReference>
<dbReference type="CDD" id="cd16323">
    <property type="entry name" value="Syd"/>
    <property type="match status" value="1"/>
</dbReference>
<dbReference type="FunFam" id="1.20.1440.40:FF:000001">
    <property type="entry name" value="DUF446 domain protein"/>
    <property type="match status" value="1"/>
</dbReference>
<dbReference type="Gene3D" id="3.40.1580.20">
    <property type="entry name" value="Syd protein"/>
    <property type="match status" value="1"/>
</dbReference>
<dbReference type="InterPro" id="IPR006145">
    <property type="entry name" value="PsdUridine_synth_RsuA/RluA"/>
</dbReference>
<dbReference type="InterPro" id="IPR038228">
    <property type="entry name" value="Syd_sf"/>
</dbReference>
<dbReference type="Pfam" id="PF07348">
    <property type="entry name" value="Syd"/>
    <property type="match status" value="1"/>
</dbReference>
<protein>
    <recommendedName>
        <fullName evidence="9">tRNA pseudouridine synthase C</fullName>
        <ecNumber evidence="8">5.4.99.26</ecNumber>
    </recommendedName>
    <alternativeName>
        <fullName evidence="11">tRNA pseudouridine(65) synthase</fullName>
    </alternativeName>
    <alternativeName>
        <fullName evidence="12">tRNA pseudouridylate synthase C</fullName>
    </alternativeName>
    <alternativeName>
        <fullName evidence="10">tRNA-uridine isomerase C</fullName>
    </alternativeName>
</protein>
<dbReference type="Pfam" id="PF00849">
    <property type="entry name" value="PseudoU_synth_2"/>
    <property type="match status" value="1"/>
</dbReference>
<dbReference type="GO" id="GO:0000455">
    <property type="term" value="P:enzyme-directed rRNA pseudouridine synthesis"/>
    <property type="evidence" value="ECO:0007669"/>
    <property type="project" value="TreeGrafter"/>
</dbReference>
<dbReference type="CDD" id="cd02563">
    <property type="entry name" value="PseudoU_synth_TruC"/>
    <property type="match status" value="1"/>
</dbReference>
<proteinExistence type="inferred from homology"/>
<evidence type="ECO:0000313" key="14">
    <source>
        <dbReference type="EMBL" id="KGQ13571.1"/>
    </source>
</evidence>
<dbReference type="PANTHER" id="PTHR21600">
    <property type="entry name" value="MITOCHONDRIAL RNA PSEUDOURIDINE SYNTHASE"/>
    <property type="match status" value="1"/>
</dbReference>
<gene>
    <name evidence="14" type="ORF">BBAD15_g531</name>
</gene>
<dbReference type="SUPFAM" id="SSF52218">
    <property type="entry name" value="Flavoproteins"/>
    <property type="match status" value="1"/>
</dbReference>
<dbReference type="GO" id="GO:0010181">
    <property type="term" value="F:FMN binding"/>
    <property type="evidence" value="ECO:0007669"/>
    <property type="project" value="InterPro"/>
</dbReference>
<dbReference type="Gene3D" id="3.40.50.360">
    <property type="match status" value="1"/>
</dbReference>
<evidence type="ECO:0000259" key="13">
    <source>
        <dbReference type="PROSITE" id="PS50902"/>
    </source>
</evidence>
<dbReference type="GO" id="GO:0008033">
    <property type="term" value="P:tRNA processing"/>
    <property type="evidence" value="ECO:0007669"/>
    <property type="project" value="UniProtKB-KW"/>
</dbReference>
<dbReference type="InterPro" id="IPR050188">
    <property type="entry name" value="RluA_PseudoU_synthase"/>
</dbReference>
<dbReference type="HAMAP" id="MF_01104">
    <property type="entry name" value="Syd"/>
    <property type="match status" value="1"/>
</dbReference>
<reference evidence="14 15" key="1">
    <citation type="submission" date="2012-10" db="EMBL/GenBank/DDBJ databases">
        <title>Genome sequencing and analysis of entomopathogenic fungi Beauveria bassiana D1-5.</title>
        <authorList>
            <person name="Li Q."/>
            <person name="Wang L."/>
            <person name="Zhang Z."/>
            <person name="Wang Q."/>
            <person name="Ren J."/>
            <person name="Wang M."/>
            <person name="Xu W."/>
            <person name="Wang J."/>
            <person name="Lu Y."/>
            <person name="Du Q."/>
            <person name="Sun Z."/>
        </authorList>
    </citation>
    <scope>NUCLEOTIDE SEQUENCE [LARGE SCALE GENOMIC DNA]</scope>
    <source>
        <strain evidence="14 15">D1-5</strain>
    </source>
</reference>
<sequence>MNEAAFALKEFTRRFCDQWQEETGGWPASEALYGIPSPCIVTTTGGDVRWQPQPFTPEADLSAVERALDISLQPAVEAFYTTQFAGDMPAVHGNTALTLLQAWSEDDFVRVQENLIGHLVTQKRLKLSPTLFLATTEDEMEVVSLCNLTGEVVIERIGTPQRTVLSASLPDFLNALTPQRRSVILYRSFPLTYEVFMERQTLVRRHLLTIEQILRDHSLWQGLPPDPSAFESTQPFCMDTLQPHEWLQWVLIPRMHALLDSQHPLPEAFAIAPYYEMALDATHTVREPLLAVLLELDALWLDRHEKVVVMQTIRDQIGQHVFTVHRLDRPTSGVLLMGLSSEVGRLLSQQFEQHQMQKRYHAVVRGWLQDEAVLDYPLVEELDKIADKFSDQDKGPQPAVTHYRGLATVEMPVAVGRYSSARYSLVELEPKTGRKHQLRRHLAHLRHPIIGDSKHGDLRQNRGAAEHFGCQRLMLHASQLSLNHPVTGEPLTLKAGLDETWMQMLTQFGWRGQLPGVENSTMYGNALLVAEEAETILKKHGHQAKVFEDPDLTEWQYYRNHYALVVTSTTGQGDLPDSIVPLFQAIKDQLGYQPELHYGLIALGDSNYDHFCGGGKQFDALLQEQGATRIAEVLTIDANDHPEPEVVSGPWVEQWATLLK</sequence>
<dbReference type="SUPFAM" id="SSF55120">
    <property type="entry name" value="Pseudouridine synthase"/>
    <property type="match status" value="1"/>
</dbReference>
<evidence type="ECO:0000256" key="10">
    <source>
        <dbReference type="ARBA" id="ARBA00041803"/>
    </source>
</evidence>
<evidence type="ECO:0000256" key="11">
    <source>
        <dbReference type="ARBA" id="ARBA00041975"/>
    </source>
</evidence>
<evidence type="ECO:0000256" key="6">
    <source>
        <dbReference type="ARBA" id="ARBA00036607"/>
    </source>
</evidence>
<keyword evidence="2" id="KW-0997">Cell inner membrane</keyword>
<dbReference type="AlphaFoldDB" id="A0A0A2W0A2"/>
<keyword evidence="4" id="KW-0472">Membrane</keyword>
<dbReference type="InterPro" id="IPR036814">
    <property type="entry name" value="YqcC-like_sf"/>
</dbReference>
<evidence type="ECO:0000256" key="5">
    <source>
        <dbReference type="ARBA" id="ARBA00023235"/>
    </source>
</evidence>
<evidence type="ECO:0000256" key="3">
    <source>
        <dbReference type="ARBA" id="ARBA00022694"/>
    </source>
</evidence>
<dbReference type="InterPro" id="IPR006224">
    <property type="entry name" value="PsdUridine_synth_RluA-like_CS"/>
</dbReference>
<dbReference type="Proteomes" id="UP000030106">
    <property type="component" value="Unassembled WGS sequence"/>
</dbReference>
<evidence type="ECO:0000313" key="15">
    <source>
        <dbReference type="Proteomes" id="UP000030106"/>
    </source>
</evidence>
<accession>A0A0A2W0A2</accession>
<dbReference type="NCBIfam" id="NF003439">
    <property type="entry name" value="PRK04968.1"/>
    <property type="match status" value="1"/>
</dbReference>
<dbReference type="EMBL" id="ANFO01000035">
    <property type="protein sequence ID" value="KGQ13571.1"/>
    <property type="molecule type" value="Genomic_DNA"/>
</dbReference>
<evidence type="ECO:0000256" key="9">
    <source>
        <dbReference type="ARBA" id="ARBA00040675"/>
    </source>
</evidence>
<dbReference type="GO" id="GO:0009898">
    <property type="term" value="C:cytoplasmic side of plasma membrane"/>
    <property type="evidence" value="ECO:0007669"/>
    <property type="project" value="InterPro"/>
</dbReference>
<evidence type="ECO:0000256" key="4">
    <source>
        <dbReference type="ARBA" id="ARBA00023136"/>
    </source>
</evidence>
<dbReference type="InterPro" id="IPR023376">
    <property type="entry name" value="YqcC-like_dom"/>
</dbReference>
<dbReference type="SUPFAM" id="SSF158452">
    <property type="entry name" value="YqcC-like"/>
    <property type="match status" value="1"/>
</dbReference>
<dbReference type="PROSITE" id="PS50902">
    <property type="entry name" value="FLAVODOXIN_LIKE"/>
    <property type="match status" value="1"/>
</dbReference>
<comment type="caution">
    <text evidence="14">The sequence shown here is derived from an EMBL/GenBank/DDBJ whole genome shotgun (WGS) entry which is preliminary data.</text>
</comment>
<dbReference type="InterPro" id="IPR008254">
    <property type="entry name" value="Flavodoxin/NO_synth"/>
</dbReference>
<dbReference type="HOGENOM" id="CLU_415589_0_0_1"/>
<dbReference type="Gene3D" id="3.30.2350.10">
    <property type="entry name" value="Pseudouridine synthase"/>
    <property type="match status" value="1"/>
</dbReference>
<feature type="domain" description="Flavodoxin-like" evidence="13">
    <location>
        <begin position="515"/>
        <end position="656"/>
    </location>
</feature>
<name>A0A0A2W0A2_BEABA</name>
<dbReference type="InterPro" id="IPR020103">
    <property type="entry name" value="PsdUridine_synth_cat_dom_sf"/>
</dbReference>
<dbReference type="InterPro" id="IPR029039">
    <property type="entry name" value="Flavoprotein-like_sf"/>
</dbReference>
<dbReference type="NCBIfam" id="NF008321">
    <property type="entry name" value="PRK11112.1"/>
    <property type="match status" value="1"/>
</dbReference>
<evidence type="ECO:0000256" key="12">
    <source>
        <dbReference type="ARBA" id="ARBA00043049"/>
    </source>
</evidence>
<keyword evidence="1" id="KW-1003">Cell membrane</keyword>
<dbReference type="Gene3D" id="1.20.1440.40">
    <property type="entry name" value="YqcC-like"/>
    <property type="match status" value="1"/>
</dbReference>
<dbReference type="GO" id="GO:0160149">
    <property type="term" value="F:tRNA pseudouridine(65) synthase activity"/>
    <property type="evidence" value="ECO:0007669"/>
    <property type="project" value="UniProtKB-EC"/>
</dbReference>
<dbReference type="Pfam" id="PF00258">
    <property type="entry name" value="Flavodoxin_1"/>
    <property type="match status" value="1"/>
</dbReference>
<dbReference type="PANTHER" id="PTHR21600:SF56">
    <property type="entry name" value="TRNA PSEUDOURIDINE SYNTHASE C"/>
    <property type="match status" value="1"/>
</dbReference>
<dbReference type="FunFam" id="3.30.2350.10:FF:000008">
    <property type="entry name" value="tRNA pseudouridine synthase C"/>
    <property type="match status" value="1"/>
</dbReference>
<dbReference type="GO" id="GO:0003723">
    <property type="term" value="F:RNA binding"/>
    <property type="evidence" value="ECO:0007669"/>
    <property type="project" value="InterPro"/>
</dbReference>
<evidence type="ECO:0000256" key="1">
    <source>
        <dbReference type="ARBA" id="ARBA00022475"/>
    </source>
</evidence>
<comment type="function">
    <text evidence="7">Responsible for synthesis of pseudouridine from uracil-65 in transfer RNAs.</text>
</comment>
<evidence type="ECO:0000256" key="8">
    <source>
        <dbReference type="ARBA" id="ARBA00038943"/>
    </source>
</evidence>
<dbReference type="Pfam" id="PF04287">
    <property type="entry name" value="DUF446"/>
    <property type="match status" value="1"/>
</dbReference>
<keyword evidence="5" id="KW-0413">Isomerase</keyword>
<comment type="catalytic activity">
    <reaction evidence="6">
        <text>uridine(65) in tRNA = pseudouridine(65) in tRNA</text>
        <dbReference type="Rhea" id="RHEA:42536"/>
        <dbReference type="Rhea" id="RHEA-COMP:10103"/>
        <dbReference type="Rhea" id="RHEA-COMP:10104"/>
        <dbReference type="ChEBI" id="CHEBI:65314"/>
        <dbReference type="ChEBI" id="CHEBI:65315"/>
        <dbReference type="EC" id="5.4.99.26"/>
    </reaction>
</comment>
<keyword evidence="3" id="KW-0819">tRNA processing</keyword>
<evidence type="ECO:0000256" key="2">
    <source>
        <dbReference type="ARBA" id="ARBA00022519"/>
    </source>
</evidence>
<dbReference type="EC" id="5.4.99.26" evidence="8"/>